<dbReference type="EMBL" id="PKSG01001136">
    <property type="protein sequence ID" value="POR30834.1"/>
    <property type="molecule type" value="Genomic_DNA"/>
</dbReference>
<keyword evidence="6" id="KW-1185">Reference proteome</keyword>
<name>A0A2S4KKU0_9HYPO</name>
<evidence type="ECO:0000256" key="1">
    <source>
        <dbReference type="ARBA" id="ARBA00022692"/>
    </source>
</evidence>
<gene>
    <name evidence="5" type="ORF">TPAR_08921</name>
</gene>
<keyword evidence="2 4" id="KW-1133">Transmembrane helix</keyword>
<reference evidence="5 6" key="1">
    <citation type="submission" date="2018-01" db="EMBL/GenBank/DDBJ databases">
        <title>Harnessing the power of phylogenomics to disentangle the directionality and signatures of interkingdom host jumping in the parasitic fungal genus Tolypocladium.</title>
        <authorList>
            <person name="Quandt C.A."/>
            <person name="Patterson W."/>
            <person name="Spatafora J.W."/>
        </authorList>
    </citation>
    <scope>NUCLEOTIDE SEQUENCE [LARGE SCALE GENOMIC DNA]</scope>
    <source>
        <strain evidence="5 6">NRBC 100945</strain>
    </source>
</reference>
<dbReference type="Pfam" id="PF04145">
    <property type="entry name" value="Ctr"/>
    <property type="match status" value="1"/>
</dbReference>
<comment type="caution">
    <text evidence="5">The sequence shown here is derived from an EMBL/GenBank/DDBJ whole genome shotgun (WGS) entry which is preliminary data.</text>
</comment>
<comment type="subcellular location">
    <subcellularLocation>
        <location evidence="4">Membrane</location>
        <topology evidence="4">Multi-pass membrane protein</topology>
    </subcellularLocation>
</comment>
<evidence type="ECO:0000313" key="5">
    <source>
        <dbReference type="EMBL" id="POR30834.1"/>
    </source>
</evidence>
<evidence type="ECO:0000256" key="3">
    <source>
        <dbReference type="ARBA" id="ARBA00023136"/>
    </source>
</evidence>
<dbReference type="AlphaFoldDB" id="A0A2S4KKU0"/>
<proteinExistence type="inferred from homology"/>
<sequence length="238" mass="26542">SSSSSSSSNTYALFLSCACWHTHHRDHLTATNARPRPCATLRHDSVLRGVDCTRPYVLGITRMHHPHMDHAGMDHGGGGMDDMCSMSMLFTWDTTNLCIVFRQWHIRSTASLVFSLLAVILLAMGYEALRALSRRYEHALHQRLAAMPNRPSQSCKDDESVTETTPFLSSGQNQLQAGKQAHVVKAVLYAVQTFYAFMLMLLFMTYNGWVMVAVSLGAFFGYLVFGQTTSATRDNACH</sequence>
<protein>
    <recommendedName>
        <fullName evidence="4">Copper transport protein</fullName>
    </recommendedName>
</protein>
<evidence type="ECO:0000313" key="6">
    <source>
        <dbReference type="Proteomes" id="UP000237481"/>
    </source>
</evidence>
<evidence type="ECO:0000256" key="2">
    <source>
        <dbReference type="ARBA" id="ARBA00022989"/>
    </source>
</evidence>
<dbReference type="OrthoDB" id="161814at2759"/>
<dbReference type="STRING" id="94208.A0A2S4KKU0"/>
<feature type="transmembrane region" description="Helical" evidence="4">
    <location>
        <begin position="186"/>
        <end position="203"/>
    </location>
</feature>
<feature type="transmembrane region" description="Helical" evidence="4">
    <location>
        <begin position="209"/>
        <end position="225"/>
    </location>
</feature>
<comment type="similarity">
    <text evidence="4">Belongs to the copper transporter (Ctr) (TC 1.A.56) family. SLC31A subfamily.</text>
</comment>
<keyword evidence="4" id="KW-0186">Copper</keyword>
<evidence type="ECO:0000256" key="4">
    <source>
        <dbReference type="RuleBase" id="RU367022"/>
    </source>
</evidence>
<dbReference type="PANTHER" id="PTHR12483:SF115">
    <property type="entry name" value="COPPER TRANSPORT PROTEIN"/>
    <property type="match status" value="1"/>
</dbReference>
<feature type="transmembrane region" description="Helical" evidence="4">
    <location>
        <begin position="104"/>
        <end position="126"/>
    </location>
</feature>
<feature type="non-terminal residue" evidence="5">
    <location>
        <position position="1"/>
    </location>
</feature>
<dbReference type="PANTHER" id="PTHR12483">
    <property type="entry name" value="SOLUTE CARRIER FAMILY 31 COPPER TRANSPORTERS"/>
    <property type="match status" value="1"/>
</dbReference>
<dbReference type="Proteomes" id="UP000237481">
    <property type="component" value="Unassembled WGS sequence"/>
</dbReference>
<organism evidence="5 6">
    <name type="scientific">Tolypocladium paradoxum</name>
    <dbReference type="NCBI Taxonomy" id="94208"/>
    <lineage>
        <taxon>Eukaryota</taxon>
        <taxon>Fungi</taxon>
        <taxon>Dikarya</taxon>
        <taxon>Ascomycota</taxon>
        <taxon>Pezizomycotina</taxon>
        <taxon>Sordariomycetes</taxon>
        <taxon>Hypocreomycetidae</taxon>
        <taxon>Hypocreales</taxon>
        <taxon>Ophiocordycipitaceae</taxon>
        <taxon>Tolypocladium</taxon>
    </lineage>
</organism>
<keyword evidence="4" id="KW-0406">Ion transport</keyword>
<dbReference type="InterPro" id="IPR007274">
    <property type="entry name" value="Cop_transporter"/>
</dbReference>
<keyword evidence="4" id="KW-0187">Copper transport</keyword>
<accession>A0A2S4KKU0</accession>
<keyword evidence="3 4" id="KW-0472">Membrane</keyword>
<dbReference type="GO" id="GO:0005375">
    <property type="term" value="F:copper ion transmembrane transporter activity"/>
    <property type="evidence" value="ECO:0007669"/>
    <property type="project" value="UniProtKB-UniRule"/>
</dbReference>
<keyword evidence="1 4" id="KW-0812">Transmembrane</keyword>
<dbReference type="GO" id="GO:0016020">
    <property type="term" value="C:membrane"/>
    <property type="evidence" value="ECO:0007669"/>
    <property type="project" value="UniProtKB-SubCell"/>
</dbReference>
<keyword evidence="4" id="KW-0813">Transport</keyword>